<dbReference type="InterPro" id="IPR058959">
    <property type="entry name" value="DUF8157_C"/>
</dbReference>
<sequence>MTDQRTAIRNNAKYLRQVRPIDPEEIAEYVDGSPHPAVVRQTLREEAFDLGLWEREDGTFVPFEDGPAPRADWGPTEFPEQYSFALEDLLVREYGANWHRGDSGEALREAISRLKTDYFYENDVEYDETAALGYAIYHLPDYYAAIGYVLDDLAENGLLPSNLRVLDVGAGAGGPALGLFDYLPDDALVDYHAIEPSPAAEVLEAMLGETPRNVRTTIHETTVEAFDPSEAVAETDATGDADDTEHSPSGPFDLVVFGNVLSELADPTAVVSRAMDWVTPDGSVVALAPADRNTAIGLREVERAVVPADSSASVYSPALRLWPGHAPSDTGWSFDVRPDVEAPPFQTRLDAGGADDGTYTNETVQFAYAILRPDGQRRVEVRADAARFARMADMERHVTERIDLLAVKLSRDLSRTGPDAEDGDGHRGPADPEPNPVFKIGDGSESVDHYAVVTKESALNRDLFRADYGSVVAVENVLALWNDDEGAYNLVVDAETVVDLVAP</sequence>
<dbReference type="SUPFAM" id="SSF53335">
    <property type="entry name" value="S-adenosyl-L-methionine-dependent methyltransferases"/>
    <property type="match status" value="1"/>
</dbReference>
<feature type="region of interest" description="Disordered" evidence="1">
    <location>
        <begin position="413"/>
        <end position="443"/>
    </location>
</feature>
<keyword evidence="5" id="KW-1185">Reference proteome</keyword>
<evidence type="ECO:0000313" key="5">
    <source>
        <dbReference type="Proteomes" id="UP001596201"/>
    </source>
</evidence>
<dbReference type="Pfam" id="PF13489">
    <property type="entry name" value="Methyltransf_23"/>
    <property type="match status" value="1"/>
</dbReference>
<dbReference type="InterPro" id="IPR029063">
    <property type="entry name" value="SAM-dependent_MTases_sf"/>
</dbReference>
<evidence type="ECO:0000256" key="1">
    <source>
        <dbReference type="SAM" id="MobiDB-lite"/>
    </source>
</evidence>
<evidence type="ECO:0000259" key="2">
    <source>
        <dbReference type="Pfam" id="PF26486"/>
    </source>
</evidence>
<dbReference type="Pfam" id="PF26486">
    <property type="entry name" value="DUF8157"/>
    <property type="match status" value="1"/>
</dbReference>
<dbReference type="RefSeq" id="WP_227228180.1">
    <property type="nucleotide sequence ID" value="NZ_JAJCVJ010000001.1"/>
</dbReference>
<accession>A0ABD5R9Y0</accession>
<evidence type="ECO:0000259" key="3">
    <source>
        <dbReference type="Pfam" id="PF26487"/>
    </source>
</evidence>
<reference evidence="4 5" key="1">
    <citation type="journal article" date="2019" name="Int. J. Syst. Evol. Microbiol.">
        <title>The Global Catalogue of Microorganisms (GCM) 10K type strain sequencing project: providing services to taxonomists for standard genome sequencing and annotation.</title>
        <authorList>
            <consortium name="The Broad Institute Genomics Platform"/>
            <consortium name="The Broad Institute Genome Sequencing Center for Infectious Disease"/>
            <person name="Wu L."/>
            <person name="Ma J."/>
        </authorList>
    </citation>
    <scope>NUCLEOTIDE SEQUENCE [LARGE SCALE GENOMIC DNA]</scope>
    <source>
        <strain evidence="4 5">CGMCC 1.12237</strain>
    </source>
</reference>
<dbReference type="AlphaFoldDB" id="A0ABD5R9Y0"/>
<dbReference type="Pfam" id="PF26487">
    <property type="entry name" value="DUF8157_C"/>
    <property type="match status" value="1"/>
</dbReference>
<feature type="domain" description="DUF8157" evidence="3">
    <location>
        <begin position="392"/>
        <end position="500"/>
    </location>
</feature>
<gene>
    <name evidence="4" type="ORF">ACFPJ5_05955</name>
</gene>
<protein>
    <submittedName>
        <fullName evidence="4">Small ribosomal subunit Rsm22 family protein</fullName>
    </submittedName>
</protein>
<feature type="domain" description="DUF8157" evidence="2">
    <location>
        <begin position="5"/>
        <end position="56"/>
    </location>
</feature>
<dbReference type="Gene3D" id="3.40.50.150">
    <property type="entry name" value="Vaccinia Virus protein VP39"/>
    <property type="match status" value="1"/>
</dbReference>
<proteinExistence type="predicted"/>
<name>A0ABD5R9Y0_9EURY</name>
<dbReference type="EMBL" id="JBHSKX010000001">
    <property type="protein sequence ID" value="MFC5366477.1"/>
    <property type="molecule type" value="Genomic_DNA"/>
</dbReference>
<organism evidence="4 5">
    <name type="scientific">Salinirubrum litoreum</name>
    <dbReference type="NCBI Taxonomy" id="1126234"/>
    <lineage>
        <taxon>Archaea</taxon>
        <taxon>Methanobacteriati</taxon>
        <taxon>Methanobacteriota</taxon>
        <taxon>Stenosarchaea group</taxon>
        <taxon>Halobacteria</taxon>
        <taxon>Halobacteriales</taxon>
        <taxon>Haloferacaceae</taxon>
        <taxon>Salinirubrum</taxon>
    </lineage>
</organism>
<dbReference type="InterPro" id="IPR058470">
    <property type="entry name" value="DUF8157_N"/>
</dbReference>
<feature type="region of interest" description="Disordered" evidence="1">
    <location>
        <begin position="227"/>
        <end position="249"/>
    </location>
</feature>
<evidence type="ECO:0000313" key="4">
    <source>
        <dbReference type="EMBL" id="MFC5366477.1"/>
    </source>
</evidence>
<dbReference type="Proteomes" id="UP001596201">
    <property type="component" value="Unassembled WGS sequence"/>
</dbReference>
<comment type="caution">
    <text evidence="4">The sequence shown here is derived from an EMBL/GenBank/DDBJ whole genome shotgun (WGS) entry which is preliminary data.</text>
</comment>